<proteinExistence type="predicted"/>
<feature type="region of interest" description="Disordered" evidence="1">
    <location>
        <begin position="1"/>
        <end position="24"/>
    </location>
</feature>
<evidence type="ECO:0000313" key="4">
    <source>
        <dbReference type="RefSeq" id="XP_027367278.1"/>
    </source>
</evidence>
<keyword evidence="2" id="KW-0472">Membrane</keyword>
<dbReference type="GeneID" id="113873380"/>
<evidence type="ECO:0000256" key="1">
    <source>
        <dbReference type="SAM" id="MobiDB-lite"/>
    </source>
</evidence>
<dbReference type="AlphaFoldDB" id="A0A8B8MHB9"/>
<protein>
    <submittedName>
        <fullName evidence="4">Probable F-box protein At2g36090</fullName>
    </submittedName>
</protein>
<keyword evidence="2" id="KW-1133">Transmembrane helix</keyword>
<dbReference type="PANTHER" id="PTHR33736">
    <property type="entry name" value="F-BOX PROTEIN-RELATED"/>
    <property type="match status" value="1"/>
</dbReference>
<dbReference type="InterPro" id="IPR045283">
    <property type="entry name" value="AT3G44326-like"/>
</dbReference>
<dbReference type="RefSeq" id="XP_027367278.1">
    <property type="nucleotide sequence ID" value="XM_027511477.1"/>
</dbReference>
<keyword evidence="3" id="KW-1185">Reference proteome</keyword>
<evidence type="ECO:0000313" key="3">
    <source>
        <dbReference type="Proteomes" id="UP000694853"/>
    </source>
</evidence>
<dbReference type="SUPFAM" id="SSF81383">
    <property type="entry name" value="F-box domain"/>
    <property type="match status" value="1"/>
</dbReference>
<organism evidence="3 4">
    <name type="scientific">Abrus precatorius</name>
    <name type="common">Indian licorice</name>
    <name type="synonym">Glycine abrus</name>
    <dbReference type="NCBI Taxonomy" id="3816"/>
    <lineage>
        <taxon>Eukaryota</taxon>
        <taxon>Viridiplantae</taxon>
        <taxon>Streptophyta</taxon>
        <taxon>Embryophyta</taxon>
        <taxon>Tracheophyta</taxon>
        <taxon>Spermatophyta</taxon>
        <taxon>Magnoliopsida</taxon>
        <taxon>eudicotyledons</taxon>
        <taxon>Gunneridae</taxon>
        <taxon>Pentapetalae</taxon>
        <taxon>rosids</taxon>
        <taxon>fabids</taxon>
        <taxon>Fabales</taxon>
        <taxon>Fabaceae</taxon>
        <taxon>Papilionoideae</taxon>
        <taxon>50 kb inversion clade</taxon>
        <taxon>NPAAA clade</taxon>
        <taxon>indigoferoid/millettioid clade</taxon>
        <taxon>Abreae</taxon>
        <taxon>Abrus</taxon>
    </lineage>
</organism>
<evidence type="ECO:0000256" key="2">
    <source>
        <dbReference type="SAM" id="Phobius"/>
    </source>
</evidence>
<keyword evidence="2" id="KW-0812">Transmembrane</keyword>
<dbReference type="OrthoDB" id="671172at2759"/>
<dbReference type="Gene3D" id="1.20.1280.50">
    <property type="match status" value="1"/>
</dbReference>
<dbReference type="KEGG" id="aprc:113873380"/>
<feature type="transmembrane region" description="Helical" evidence="2">
    <location>
        <begin position="312"/>
        <end position="332"/>
    </location>
</feature>
<reference evidence="3" key="1">
    <citation type="journal article" date="2019" name="Toxins">
        <title>Detection of Abrin-Like and Prepropulchellin-Like Toxin Genes and Transcripts Using Whole Genome Sequencing and Full-Length Transcript Sequencing of Abrus precatorius.</title>
        <authorList>
            <person name="Hovde B.T."/>
            <person name="Daligault H.E."/>
            <person name="Hanschen E.R."/>
            <person name="Kunde Y.A."/>
            <person name="Johnson M.B."/>
            <person name="Starkenburg S.R."/>
            <person name="Johnson S.L."/>
        </authorList>
    </citation>
    <scope>NUCLEOTIDE SEQUENCE [LARGE SCALE GENOMIC DNA]</scope>
</reference>
<accession>A0A8B8MHB9</accession>
<gene>
    <name evidence="4" type="primary">LOC113873380</name>
</gene>
<name>A0A8B8MHB9_ABRPR</name>
<dbReference type="InterPro" id="IPR036047">
    <property type="entry name" value="F-box-like_dom_sf"/>
</dbReference>
<dbReference type="Proteomes" id="UP000694853">
    <property type="component" value="Unplaced"/>
</dbReference>
<dbReference type="PANTHER" id="PTHR33736:SF13">
    <property type="entry name" value="OS11G0155100 PROTEIN"/>
    <property type="match status" value="1"/>
</dbReference>
<reference evidence="4" key="2">
    <citation type="submission" date="2025-08" db="UniProtKB">
        <authorList>
            <consortium name="RefSeq"/>
        </authorList>
    </citation>
    <scope>IDENTIFICATION</scope>
    <source>
        <tissue evidence="4">Young leaves</tissue>
    </source>
</reference>
<sequence length="335" mass="37525">MTSTSDEPTEAATGDRGGATSISDVHPDIIQTHILTRLDGPTLASAATTSSELHTLSADNNLWANACHSTWPSTISPRVHHVISTFPNGPRSFFADSFPSSRPSPTAPTTKPHRTPQLISAVDLFHGDRLLFSKVVETETGTGWFRCSPFRIDLVDPKDVVRTRLKYPVDEDTCKNLGEELKLSWIVIDPTVRRAVNVSSFNAVSVNKHWLSGEVEVRFATVVDGERGTAREVVLCSVTVTWGEEMQVREVSLQMEDMDGMQMNGRDCLVILLRALEGERKRKKKEEGCDYRAFVRKKKERMERKVRAEGRLDMLCVGLALFSTFSALFLLFRWK</sequence>